<dbReference type="GO" id="GO:0030286">
    <property type="term" value="C:dynein complex"/>
    <property type="evidence" value="ECO:0007669"/>
    <property type="project" value="InterPro"/>
</dbReference>
<dbReference type="Gene3D" id="3.40.50.300">
    <property type="entry name" value="P-loop containing nucleotide triphosphate hydrolases"/>
    <property type="match status" value="1"/>
</dbReference>
<evidence type="ECO:0000313" key="1">
    <source>
        <dbReference type="EMBL" id="PHJ15170.1"/>
    </source>
</evidence>
<dbReference type="RefSeq" id="XP_067916904.1">
    <property type="nucleotide sequence ID" value="XM_068071120.1"/>
</dbReference>
<feature type="non-terminal residue" evidence="1">
    <location>
        <position position="109"/>
    </location>
</feature>
<comment type="caution">
    <text evidence="1">The sequence shown here is derived from an EMBL/GenBank/DDBJ whole genome shotgun (WGS) entry which is preliminary data.</text>
</comment>
<feature type="non-terminal residue" evidence="1">
    <location>
        <position position="1"/>
    </location>
</feature>
<organism evidence="1 2">
    <name type="scientific">Cystoisospora suis</name>
    <dbReference type="NCBI Taxonomy" id="483139"/>
    <lineage>
        <taxon>Eukaryota</taxon>
        <taxon>Sar</taxon>
        <taxon>Alveolata</taxon>
        <taxon>Apicomplexa</taxon>
        <taxon>Conoidasida</taxon>
        <taxon>Coccidia</taxon>
        <taxon>Eucoccidiorida</taxon>
        <taxon>Eimeriorina</taxon>
        <taxon>Sarcocystidae</taxon>
        <taxon>Cystoisospora</taxon>
    </lineage>
</organism>
<dbReference type="InterPro" id="IPR027417">
    <property type="entry name" value="P-loop_NTPase"/>
</dbReference>
<dbReference type="InterPro" id="IPR026983">
    <property type="entry name" value="DHC"/>
</dbReference>
<dbReference type="AlphaFoldDB" id="A0A2C6JUR8"/>
<reference evidence="1 2" key="1">
    <citation type="journal article" date="2017" name="Int. J. Parasitol.">
        <title>The genome of the protozoan parasite Cystoisospora suis and a reverse vaccinology approach to identify vaccine candidates.</title>
        <authorList>
            <person name="Palmieri N."/>
            <person name="Shrestha A."/>
            <person name="Ruttkowski B."/>
            <person name="Beck T."/>
            <person name="Vogl C."/>
            <person name="Tomley F."/>
            <person name="Blake D.P."/>
            <person name="Joachim A."/>
        </authorList>
    </citation>
    <scope>NUCLEOTIDE SEQUENCE [LARGE SCALE GENOMIC DNA]</scope>
    <source>
        <strain evidence="1 2">Wien I</strain>
    </source>
</reference>
<gene>
    <name evidence="1" type="ORF">CSUI_011019</name>
</gene>
<dbReference type="Pfam" id="PF12775">
    <property type="entry name" value="AAA_7"/>
    <property type="match status" value="1"/>
</dbReference>
<dbReference type="OrthoDB" id="447753at2759"/>
<dbReference type="PANTHER" id="PTHR45703">
    <property type="entry name" value="DYNEIN HEAVY CHAIN"/>
    <property type="match status" value="1"/>
</dbReference>
<dbReference type="VEuPathDB" id="ToxoDB:CSUI_011019"/>
<keyword evidence="2" id="KW-1185">Reference proteome</keyword>
<dbReference type="GO" id="GO:0007018">
    <property type="term" value="P:microtubule-based movement"/>
    <property type="evidence" value="ECO:0007669"/>
    <property type="project" value="InterPro"/>
</dbReference>
<dbReference type="PANTHER" id="PTHR45703:SF36">
    <property type="entry name" value="DYNEIN HEAVY CHAIN, CYTOPLASMIC"/>
    <property type="match status" value="1"/>
</dbReference>
<dbReference type="Proteomes" id="UP000221165">
    <property type="component" value="Unassembled WGS sequence"/>
</dbReference>
<dbReference type="GO" id="GO:0051959">
    <property type="term" value="F:dynein light intermediate chain binding"/>
    <property type="evidence" value="ECO:0007669"/>
    <property type="project" value="InterPro"/>
</dbReference>
<sequence length="109" mass="12394">LGPPSGKDCIVFVDDVSLPLPEKKSGAQPAIELLRQIQEFKGFYDRRKLHWEGLERTVLCLAAPPPSSGRRSLPSRFTRHSYSLCLFDPDEISIQRLFMTILQGFFDSQ</sequence>
<accession>A0A2C6JUR8</accession>
<dbReference type="GO" id="GO:0045505">
    <property type="term" value="F:dynein intermediate chain binding"/>
    <property type="evidence" value="ECO:0007669"/>
    <property type="project" value="InterPro"/>
</dbReference>
<proteinExistence type="predicted"/>
<name>A0A2C6JUR8_9APIC</name>
<dbReference type="GeneID" id="94434331"/>
<evidence type="ECO:0000313" key="2">
    <source>
        <dbReference type="Proteomes" id="UP000221165"/>
    </source>
</evidence>
<dbReference type="Gene3D" id="1.20.920.30">
    <property type="match status" value="1"/>
</dbReference>
<protein>
    <submittedName>
        <fullName evidence="1">Atpase family associated with various cellular activities domain-containing protein</fullName>
    </submittedName>
</protein>
<dbReference type="EMBL" id="MIGC01009308">
    <property type="protein sequence ID" value="PHJ15170.1"/>
    <property type="molecule type" value="Genomic_DNA"/>
</dbReference>